<feature type="compositionally biased region" description="Basic residues" evidence="11">
    <location>
        <begin position="935"/>
        <end position="946"/>
    </location>
</feature>
<evidence type="ECO:0000256" key="7">
    <source>
        <dbReference type="ARBA" id="ARBA00023180"/>
    </source>
</evidence>
<dbReference type="InterPro" id="IPR012919">
    <property type="entry name" value="SUN_dom"/>
</dbReference>
<name>A0AA35REJ5_GEOBA</name>
<evidence type="ECO:0000256" key="8">
    <source>
        <dbReference type="ARBA" id="ARBA00046288"/>
    </source>
</evidence>
<dbReference type="FunFam" id="2.60.120.260:FF:000099">
    <property type="entry name" value="Uncharacterized protein, isoform C"/>
    <property type="match status" value="1"/>
</dbReference>
<keyword evidence="2 12" id="KW-0812">Transmembrane</keyword>
<feature type="region of interest" description="Disordered" evidence="11">
    <location>
        <begin position="525"/>
        <end position="551"/>
    </location>
</feature>
<feature type="compositionally biased region" description="Acidic residues" evidence="11">
    <location>
        <begin position="648"/>
        <end position="673"/>
    </location>
</feature>
<feature type="compositionally biased region" description="Polar residues" evidence="11">
    <location>
        <begin position="62"/>
        <end position="73"/>
    </location>
</feature>
<feature type="region of interest" description="Disordered" evidence="11">
    <location>
        <begin position="421"/>
        <end position="468"/>
    </location>
</feature>
<feature type="region of interest" description="Disordered" evidence="11">
    <location>
        <begin position="563"/>
        <end position="594"/>
    </location>
</feature>
<dbReference type="GO" id="GO:0034975">
    <property type="term" value="P:protein folding in endoplasmic reticulum"/>
    <property type="evidence" value="ECO:0007669"/>
    <property type="project" value="TreeGrafter"/>
</dbReference>
<keyword evidence="5 12" id="KW-1133">Transmembrane helix</keyword>
<dbReference type="Proteomes" id="UP001174909">
    <property type="component" value="Unassembled WGS sequence"/>
</dbReference>
<gene>
    <name evidence="15" type="ORF">GBAR_LOCUS5936</name>
</gene>
<evidence type="ECO:0000256" key="13">
    <source>
        <dbReference type="SAM" id="SignalP"/>
    </source>
</evidence>
<evidence type="ECO:0000313" key="15">
    <source>
        <dbReference type="EMBL" id="CAI8008687.1"/>
    </source>
</evidence>
<keyword evidence="3 13" id="KW-0732">Signal</keyword>
<feature type="compositionally biased region" description="Polar residues" evidence="11">
    <location>
        <begin position="352"/>
        <end position="362"/>
    </location>
</feature>
<dbReference type="PANTHER" id="PTHR12953:SF0">
    <property type="entry name" value="SUN DOMAIN-CONTAINING OSSIFICATION FACTOR"/>
    <property type="match status" value="1"/>
</dbReference>
<evidence type="ECO:0000256" key="9">
    <source>
        <dbReference type="ARBA" id="ARBA00061226"/>
    </source>
</evidence>
<evidence type="ECO:0000256" key="2">
    <source>
        <dbReference type="ARBA" id="ARBA00022692"/>
    </source>
</evidence>
<feature type="compositionally biased region" description="Basic and acidic residues" evidence="11">
    <location>
        <begin position="74"/>
        <end position="92"/>
    </location>
</feature>
<keyword evidence="7" id="KW-0325">Glycoprotein</keyword>
<accession>A0AA35REJ5</accession>
<keyword evidence="4" id="KW-0256">Endoplasmic reticulum</keyword>
<evidence type="ECO:0000256" key="1">
    <source>
        <dbReference type="ARBA" id="ARBA00004389"/>
    </source>
</evidence>
<dbReference type="AlphaFoldDB" id="A0AA35REJ5"/>
<comment type="subcellular location">
    <subcellularLocation>
        <location evidence="8">Endomembrane system</location>
        <topology evidence="8">Single-pass type I membrane protein</topology>
    </subcellularLocation>
    <subcellularLocation>
        <location evidence="1">Endoplasmic reticulum membrane</location>
        <topology evidence="1">Single-pass membrane protein</topology>
    </subcellularLocation>
</comment>
<organism evidence="15 16">
    <name type="scientific">Geodia barretti</name>
    <name type="common">Barrett's horny sponge</name>
    <dbReference type="NCBI Taxonomy" id="519541"/>
    <lineage>
        <taxon>Eukaryota</taxon>
        <taxon>Metazoa</taxon>
        <taxon>Porifera</taxon>
        <taxon>Demospongiae</taxon>
        <taxon>Heteroscleromorpha</taxon>
        <taxon>Tetractinellida</taxon>
        <taxon>Astrophorina</taxon>
        <taxon>Geodiidae</taxon>
        <taxon>Geodia</taxon>
    </lineage>
</organism>
<evidence type="ECO:0000256" key="11">
    <source>
        <dbReference type="SAM" id="MobiDB-lite"/>
    </source>
</evidence>
<proteinExistence type="inferred from homology"/>
<feature type="compositionally biased region" description="Basic and acidic residues" evidence="11">
    <location>
        <begin position="622"/>
        <end position="640"/>
    </location>
</feature>
<dbReference type="InterPro" id="IPR045120">
    <property type="entry name" value="Suco/Slp1-like"/>
</dbReference>
<dbReference type="PROSITE" id="PS51469">
    <property type="entry name" value="SUN"/>
    <property type="match status" value="1"/>
</dbReference>
<feature type="domain" description="SUN" evidence="14">
    <location>
        <begin position="165"/>
        <end position="342"/>
    </location>
</feature>
<feature type="chain" id="PRO_5041327114" evidence="13">
    <location>
        <begin position="27"/>
        <end position="946"/>
    </location>
</feature>
<feature type="region of interest" description="Disordered" evidence="11">
    <location>
        <begin position="143"/>
        <end position="190"/>
    </location>
</feature>
<evidence type="ECO:0000256" key="4">
    <source>
        <dbReference type="ARBA" id="ARBA00022824"/>
    </source>
</evidence>
<comment type="subunit">
    <text evidence="10">Interacts with EMP65.</text>
</comment>
<feature type="region of interest" description="Disordered" evidence="11">
    <location>
        <begin position="53"/>
        <end position="126"/>
    </location>
</feature>
<evidence type="ECO:0000259" key="14">
    <source>
        <dbReference type="PROSITE" id="PS51469"/>
    </source>
</evidence>
<sequence length="946" mass="102845">MAVVMGERLLVLVFVTSLLVWAPASGEGASDEEAPGTVAHVQETVEKREVLVESKAEEETEQLPTASSEQTENSNHEEITKGEGEVTEEHDVVMSTHHPGDLEPLIEPPLATPPGDETTPTNLEVTPTVPETDAELEQPIEIVSSETEATPTGEGGEEREGGGEEGDDVPTFTEFSQRKRMEQNSTQRLTNEKLTLTNGGQHNYASIDCGAKIIASNKETQNPSAILSENRDHYMINPCSADIWFVVELCELVELHSLQIACFELFSSIPENFNISVSERYPVDEWRFLGMLHASNEREVQTFLLSPDESSYAKFLRVDMVSHYGSEHFCPLSLLRVNGSSMMEVYEYSESQQEGSVESLSPTVAPYEGDREEDDLFGGILEENVSQQLEAGIQGVGAGLKELLAGAVRGFIETVGDYMRPAEDKDSHTPPEIVTPGYLTPESDVESESVSTAAPRPTSSHSSSDDGSIAEEKVAFGDDVIITIPTETDETLKDVPEDYPSLEGFMPKTHSIQSSETIEPILETTPSINEAPPTPAPTSRSTSSQDNGNKQTEQVIDSVVASGTPIADNGGTLAHNGGDTMVQDPDNSGQEWPDIVVDNGTVVVNNGSAVTRTSTVVDDPEEHDKESENQTSTEGEKQDYDSTLVSGEENEGEEEKESDSINDETEVVADIDGADGTSKPVVGGRLENGAIGEEGGEVGEGEKGAEGGELSDTETSQETLTNGNGAGGLSGQPKEKSVFLRLSNRIRDLEENMSLFSSYLDEISTGMKRNKNRTEDGQRSLERRLSLLNDSLQLTTNQTELVLIYLHGNFEDIRKAVENISEDMTQGMRTLVWLLCSLIFILTSLLAVSIATIVWLLCNKTTMSQRDSQLRQTKAKETEKDFDKVCVPSSQPPANGICAVAHIGNGSGLLGATENQQTLELHSDESLHSEPWSRVARKRKKKPKTL</sequence>
<evidence type="ECO:0000313" key="16">
    <source>
        <dbReference type="Proteomes" id="UP001174909"/>
    </source>
</evidence>
<protein>
    <submittedName>
        <fullName evidence="15">SUN domain-containing ossification factor</fullName>
    </submittedName>
</protein>
<feature type="region of interest" description="Disordered" evidence="11">
    <location>
        <begin position="351"/>
        <end position="371"/>
    </location>
</feature>
<feature type="compositionally biased region" description="Low complexity" evidence="11">
    <location>
        <begin position="451"/>
        <end position="467"/>
    </location>
</feature>
<feature type="region of interest" description="Disordered" evidence="11">
    <location>
        <begin position="606"/>
        <end position="734"/>
    </location>
</feature>
<reference evidence="15" key="1">
    <citation type="submission" date="2023-03" db="EMBL/GenBank/DDBJ databases">
        <authorList>
            <person name="Steffen K."/>
            <person name="Cardenas P."/>
        </authorList>
    </citation>
    <scope>NUCLEOTIDE SEQUENCE</scope>
</reference>
<comment type="caution">
    <text evidence="15">The sequence shown here is derived from an EMBL/GenBank/DDBJ whole genome shotgun (WGS) entry which is preliminary data.</text>
</comment>
<comment type="similarity">
    <text evidence="9">Belongs to the SLP1 family.</text>
</comment>
<feature type="signal peptide" evidence="13">
    <location>
        <begin position="1"/>
        <end position="26"/>
    </location>
</feature>
<feature type="transmembrane region" description="Helical" evidence="12">
    <location>
        <begin position="831"/>
        <end position="858"/>
    </location>
</feature>
<feature type="region of interest" description="Disordered" evidence="11">
    <location>
        <begin position="920"/>
        <end position="946"/>
    </location>
</feature>
<dbReference type="Pfam" id="PF07738">
    <property type="entry name" value="Sad1_UNC"/>
    <property type="match status" value="1"/>
</dbReference>
<evidence type="ECO:0000256" key="6">
    <source>
        <dbReference type="ARBA" id="ARBA00023136"/>
    </source>
</evidence>
<evidence type="ECO:0000256" key="10">
    <source>
        <dbReference type="ARBA" id="ARBA00064635"/>
    </source>
</evidence>
<dbReference type="EMBL" id="CASHTH010000888">
    <property type="protein sequence ID" value="CAI8008687.1"/>
    <property type="molecule type" value="Genomic_DNA"/>
</dbReference>
<dbReference type="PANTHER" id="PTHR12953">
    <property type="entry name" value="MEMBRANE PROTEIN CH1 RELATED"/>
    <property type="match status" value="1"/>
</dbReference>
<evidence type="ECO:0000256" key="12">
    <source>
        <dbReference type="SAM" id="Phobius"/>
    </source>
</evidence>
<feature type="compositionally biased region" description="Polar residues" evidence="11">
    <location>
        <begin position="713"/>
        <end position="723"/>
    </location>
</feature>
<keyword evidence="16" id="KW-1185">Reference proteome</keyword>
<evidence type="ECO:0000256" key="5">
    <source>
        <dbReference type="ARBA" id="ARBA00022989"/>
    </source>
</evidence>
<evidence type="ECO:0000256" key="3">
    <source>
        <dbReference type="ARBA" id="ARBA00022729"/>
    </source>
</evidence>
<keyword evidence="6 12" id="KW-0472">Membrane</keyword>
<dbReference type="GO" id="GO:0005789">
    <property type="term" value="C:endoplasmic reticulum membrane"/>
    <property type="evidence" value="ECO:0007669"/>
    <property type="project" value="UniProtKB-SubCell"/>
</dbReference>